<reference evidence="1" key="1">
    <citation type="submission" date="2018-05" db="EMBL/GenBank/DDBJ databases">
        <authorList>
            <person name="Lanie J.A."/>
            <person name="Ng W.-L."/>
            <person name="Kazmierczak K.M."/>
            <person name="Andrzejewski T.M."/>
            <person name="Davidsen T.M."/>
            <person name="Wayne K.J."/>
            <person name="Tettelin H."/>
            <person name="Glass J.I."/>
            <person name="Rusch D."/>
            <person name="Podicherti R."/>
            <person name="Tsui H.-C.T."/>
            <person name="Winkler M.E."/>
        </authorList>
    </citation>
    <scope>NUCLEOTIDE SEQUENCE</scope>
</reference>
<gene>
    <name evidence="1" type="ORF">METZ01_LOCUS507404</name>
</gene>
<feature type="non-terminal residue" evidence="1">
    <location>
        <position position="175"/>
    </location>
</feature>
<organism evidence="1">
    <name type="scientific">marine metagenome</name>
    <dbReference type="NCBI Taxonomy" id="408172"/>
    <lineage>
        <taxon>unclassified sequences</taxon>
        <taxon>metagenomes</taxon>
        <taxon>ecological metagenomes</taxon>
    </lineage>
</organism>
<sequence>MKNVNEISLILRIIQFKKWKIYVPLFWCSFVQAQQPDLFNHTPTSFSAVILGQATMEGVPAEEGDWVGVFDDSGNCAGATAVELINNKSLFILTVYGDDPATGEIDEGLTDLELFTLQIYDSSSSEFWIHEGSYGGWQDTQGQFLDLFTPDSILNLVNSLRLNQLQVIGSHNSYH</sequence>
<proteinExistence type="predicted"/>
<dbReference type="EMBL" id="UINC01224782">
    <property type="protein sequence ID" value="SVE54550.1"/>
    <property type="molecule type" value="Genomic_DNA"/>
</dbReference>
<protein>
    <submittedName>
        <fullName evidence="1">Uncharacterized protein</fullName>
    </submittedName>
</protein>
<dbReference type="AlphaFoldDB" id="A0A383EDW0"/>
<name>A0A383EDW0_9ZZZZ</name>
<evidence type="ECO:0000313" key="1">
    <source>
        <dbReference type="EMBL" id="SVE54550.1"/>
    </source>
</evidence>
<accession>A0A383EDW0</accession>